<feature type="chain" id="PRO_5016901196" evidence="1">
    <location>
        <begin position="17"/>
        <end position="146"/>
    </location>
</feature>
<reference evidence="2 3" key="1">
    <citation type="submission" date="2018-06" db="EMBL/GenBank/DDBJ databases">
        <title>Freshwater and sediment microbial communities from various areas in North America, analyzing microbe dynamics in response to fracking.</title>
        <authorList>
            <person name="Lamendella R."/>
        </authorList>
    </citation>
    <scope>NUCLEOTIDE SEQUENCE [LARGE SCALE GENOMIC DNA]</scope>
    <source>
        <strain evidence="2 3">97B</strain>
    </source>
</reference>
<keyword evidence="1" id="KW-0732">Signal</keyword>
<sequence length="146" mass="16744">MKFVSFSLMLVLFLSACTGTDENLPHQELDLRETSKALQESISDYGNGIFLYDNGTGSTLVVLNGSVVDVNAKKAPYYENIDFEVRESTLWISFTEHFEINYSHKELNNQLIYRINRNEFKESFDTIKVLKNEKEIPITSVISGEF</sequence>
<dbReference type="PROSITE" id="PS51257">
    <property type="entry name" value="PROKAR_LIPOPROTEIN"/>
    <property type="match status" value="1"/>
</dbReference>
<dbReference type="EMBL" id="QNRJ01000002">
    <property type="protein sequence ID" value="RBP06647.1"/>
    <property type="molecule type" value="Genomic_DNA"/>
</dbReference>
<evidence type="ECO:0000313" key="3">
    <source>
        <dbReference type="Proteomes" id="UP000252118"/>
    </source>
</evidence>
<dbReference type="AlphaFoldDB" id="A0A366EW83"/>
<protein>
    <submittedName>
        <fullName evidence="2">Uncharacterized protein</fullName>
    </submittedName>
</protein>
<name>A0A366EW83_9BACI</name>
<accession>A0A366EW83</accession>
<organism evidence="2 3">
    <name type="scientific">Rossellomorea aquimaris</name>
    <dbReference type="NCBI Taxonomy" id="189382"/>
    <lineage>
        <taxon>Bacteria</taxon>
        <taxon>Bacillati</taxon>
        <taxon>Bacillota</taxon>
        <taxon>Bacilli</taxon>
        <taxon>Bacillales</taxon>
        <taxon>Bacillaceae</taxon>
        <taxon>Rossellomorea</taxon>
    </lineage>
</organism>
<comment type="caution">
    <text evidence="2">The sequence shown here is derived from an EMBL/GenBank/DDBJ whole genome shotgun (WGS) entry which is preliminary data.</text>
</comment>
<evidence type="ECO:0000256" key="1">
    <source>
        <dbReference type="SAM" id="SignalP"/>
    </source>
</evidence>
<proteinExistence type="predicted"/>
<feature type="signal peptide" evidence="1">
    <location>
        <begin position="1"/>
        <end position="16"/>
    </location>
</feature>
<evidence type="ECO:0000313" key="2">
    <source>
        <dbReference type="EMBL" id="RBP06647.1"/>
    </source>
</evidence>
<dbReference type="RefSeq" id="WP_113968073.1">
    <property type="nucleotide sequence ID" value="NZ_QNRJ01000002.1"/>
</dbReference>
<gene>
    <name evidence="2" type="ORF">DET59_10228</name>
</gene>
<dbReference type="OrthoDB" id="9915623at2"/>
<dbReference type="Proteomes" id="UP000252118">
    <property type="component" value="Unassembled WGS sequence"/>
</dbReference>